<keyword evidence="4" id="KW-0804">Transcription</keyword>
<evidence type="ECO:0000313" key="10">
    <source>
        <dbReference type="EMBL" id="OWM63674.1"/>
    </source>
</evidence>
<evidence type="ECO:0000256" key="2">
    <source>
        <dbReference type="ARBA" id="ARBA00023015"/>
    </source>
</evidence>
<evidence type="ECO:0000313" key="11">
    <source>
        <dbReference type="Proteomes" id="UP000197138"/>
    </source>
</evidence>
<dbReference type="GeneID" id="116195238"/>
<sequence>MVKGKIVIQKINCSKSRQVTFFKRRTGLLKKAKELSILCDAEIGLIIFSCTGRLYDYASTSMKSIIERYSNAKQELNDLPCISALEIQSLREENASLKQHISKLQESHRQLMGQELTKVRLEELNDLETKLDASLKNIRAQKDQVYKEEATELKQKIDRVEQENIELRKKLMSQIVQNINTDRKGDHHEHAMSSNHPLPILELLKLFTAQDPNPIKTGSTLLPGNSARGLSANDDQKDTSVPILNLSLSPPEL</sequence>
<dbReference type="GO" id="GO:0005634">
    <property type="term" value="C:nucleus"/>
    <property type="evidence" value="ECO:0007669"/>
    <property type="project" value="UniProtKB-SubCell"/>
</dbReference>
<reference evidence="10" key="2">
    <citation type="submission" date="2017-06" db="EMBL/GenBank/DDBJ databases">
        <title>The pomegranate genome and the genomics of punicalagin biosynthesis.</title>
        <authorList>
            <person name="Xu C."/>
        </authorList>
    </citation>
    <scope>NUCLEOTIDE SEQUENCE [LARGE SCALE GENOMIC DNA]</scope>
    <source>
        <tissue evidence="10">Fresh leaf</tissue>
    </source>
</reference>
<dbReference type="Pfam" id="PF00319">
    <property type="entry name" value="SRF-TF"/>
    <property type="match status" value="1"/>
</dbReference>
<feature type="coiled-coil region" evidence="6">
    <location>
        <begin position="87"/>
        <end position="177"/>
    </location>
</feature>
<evidence type="ECO:0000259" key="8">
    <source>
        <dbReference type="PROSITE" id="PS50066"/>
    </source>
</evidence>
<dbReference type="SUPFAM" id="SSF55455">
    <property type="entry name" value="SRF-like"/>
    <property type="match status" value="1"/>
</dbReference>
<evidence type="ECO:0000256" key="1">
    <source>
        <dbReference type="ARBA" id="ARBA00004123"/>
    </source>
</evidence>
<evidence type="ECO:0000259" key="9">
    <source>
        <dbReference type="PROSITE" id="PS51297"/>
    </source>
</evidence>
<evidence type="ECO:0000313" key="13">
    <source>
        <dbReference type="RefSeq" id="XP_031380102.1"/>
    </source>
</evidence>
<dbReference type="InterPro" id="IPR033896">
    <property type="entry name" value="MEF2-like_N"/>
</dbReference>
<dbReference type="InterPro" id="IPR002100">
    <property type="entry name" value="TF_MADSbox"/>
</dbReference>
<dbReference type="EMBL" id="MTKT01005898">
    <property type="protein sequence ID" value="OWM63674.1"/>
    <property type="molecule type" value="Genomic_DNA"/>
</dbReference>
<dbReference type="GO" id="GO:0003700">
    <property type="term" value="F:DNA-binding transcription factor activity"/>
    <property type="evidence" value="ECO:0007669"/>
    <property type="project" value="InterPro"/>
</dbReference>
<evidence type="ECO:0000256" key="7">
    <source>
        <dbReference type="SAM" id="MobiDB-lite"/>
    </source>
</evidence>
<reference evidence="11" key="1">
    <citation type="journal article" date="2017" name="Plant J.">
        <title>The pomegranate (Punica granatum L.) genome and the genomics of punicalagin biosynthesis.</title>
        <authorList>
            <person name="Qin G."/>
            <person name="Xu C."/>
            <person name="Ming R."/>
            <person name="Tang H."/>
            <person name="Guyot R."/>
            <person name="Kramer E.M."/>
            <person name="Hu Y."/>
            <person name="Yi X."/>
            <person name="Qi Y."/>
            <person name="Xu X."/>
            <person name="Gao Z."/>
            <person name="Pan H."/>
            <person name="Jian J."/>
            <person name="Tian Y."/>
            <person name="Yue Z."/>
            <person name="Xu Y."/>
        </authorList>
    </citation>
    <scope>NUCLEOTIDE SEQUENCE [LARGE SCALE GENOMIC DNA]</scope>
    <source>
        <strain evidence="11">cv. Dabenzi</strain>
    </source>
</reference>
<keyword evidence="3" id="KW-0238">DNA-binding</keyword>
<dbReference type="Pfam" id="PF01486">
    <property type="entry name" value="K-box"/>
    <property type="match status" value="1"/>
</dbReference>
<feature type="domain" description="K-box" evidence="9">
    <location>
        <begin position="87"/>
        <end position="178"/>
    </location>
</feature>
<reference evidence="12" key="3">
    <citation type="journal article" date="2020" name="Plant Biotechnol. J.">
        <title>The pomegranate (Punica granatum L.) draft genome dissects genetic divergence between soft- and hard-seeded cultivars.</title>
        <authorList>
            <person name="Luo X."/>
            <person name="Li H."/>
            <person name="Wu Z."/>
            <person name="Yao W."/>
            <person name="Zhao P."/>
            <person name="Cao D."/>
            <person name="Yu H."/>
            <person name="Li K."/>
            <person name="Poudel K."/>
            <person name="Zhao D."/>
            <person name="Zhang F."/>
            <person name="Xia X."/>
            <person name="Chen L."/>
            <person name="Wang Q."/>
            <person name="Jing D."/>
            <person name="Cao S."/>
        </authorList>
    </citation>
    <scope>NUCLEOTIDE SEQUENCE [LARGE SCALE GENOMIC DNA]</scope>
</reference>
<dbReference type="Gene3D" id="3.40.1810.10">
    <property type="entry name" value="Transcription factor, MADS-box"/>
    <property type="match status" value="1"/>
</dbReference>
<evidence type="ECO:0000256" key="4">
    <source>
        <dbReference type="ARBA" id="ARBA00023163"/>
    </source>
</evidence>
<feature type="region of interest" description="Disordered" evidence="7">
    <location>
        <begin position="217"/>
        <end position="253"/>
    </location>
</feature>
<organism evidence="10 11">
    <name type="scientific">Punica granatum</name>
    <name type="common">Pomegranate</name>
    <dbReference type="NCBI Taxonomy" id="22663"/>
    <lineage>
        <taxon>Eukaryota</taxon>
        <taxon>Viridiplantae</taxon>
        <taxon>Streptophyta</taxon>
        <taxon>Embryophyta</taxon>
        <taxon>Tracheophyta</taxon>
        <taxon>Spermatophyta</taxon>
        <taxon>Magnoliopsida</taxon>
        <taxon>eudicotyledons</taxon>
        <taxon>Gunneridae</taxon>
        <taxon>Pentapetalae</taxon>
        <taxon>rosids</taxon>
        <taxon>malvids</taxon>
        <taxon>Myrtales</taxon>
        <taxon>Lythraceae</taxon>
        <taxon>Punica</taxon>
    </lineage>
</organism>
<dbReference type="Proteomes" id="UP000197138">
    <property type="component" value="Unassembled WGS sequence"/>
</dbReference>
<proteinExistence type="predicted"/>
<dbReference type="GO" id="GO:0000977">
    <property type="term" value="F:RNA polymerase II transcription regulatory region sequence-specific DNA binding"/>
    <property type="evidence" value="ECO:0007669"/>
    <property type="project" value="InterPro"/>
</dbReference>
<keyword evidence="12" id="KW-1185">Reference proteome</keyword>
<dbReference type="PROSITE" id="PS51297">
    <property type="entry name" value="K_BOX"/>
    <property type="match status" value="1"/>
</dbReference>
<dbReference type="RefSeq" id="XP_031380102.1">
    <property type="nucleotide sequence ID" value="XM_031524242.1"/>
</dbReference>
<evidence type="ECO:0000313" key="12">
    <source>
        <dbReference type="Proteomes" id="UP000515151"/>
    </source>
</evidence>
<comment type="subcellular location">
    <subcellularLocation>
        <location evidence="1">Nucleus</location>
    </subcellularLocation>
</comment>
<keyword evidence="6" id="KW-0175">Coiled coil</keyword>
<evidence type="ECO:0000256" key="5">
    <source>
        <dbReference type="ARBA" id="ARBA00023242"/>
    </source>
</evidence>
<evidence type="ECO:0000256" key="3">
    <source>
        <dbReference type="ARBA" id="ARBA00023125"/>
    </source>
</evidence>
<gene>
    <name evidence="13 14" type="primary">LOC116195238</name>
    <name evidence="10" type="ORF">CDL15_Pgr008217</name>
</gene>
<protein>
    <submittedName>
        <fullName evidence="13 14">MADS-box transcription factor 23-like isoform X1</fullName>
    </submittedName>
</protein>
<evidence type="ECO:0000313" key="14">
    <source>
        <dbReference type="RefSeq" id="XP_031380103.1"/>
    </source>
</evidence>
<dbReference type="PRINTS" id="PR00404">
    <property type="entry name" value="MADSDOMAIN"/>
</dbReference>
<dbReference type="OrthoDB" id="1898716at2759"/>
<dbReference type="GO" id="GO:0045944">
    <property type="term" value="P:positive regulation of transcription by RNA polymerase II"/>
    <property type="evidence" value="ECO:0007669"/>
    <property type="project" value="InterPro"/>
</dbReference>
<feature type="domain" description="MADS-box" evidence="8">
    <location>
        <begin position="1"/>
        <end position="61"/>
    </location>
</feature>
<evidence type="ECO:0000256" key="6">
    <source>
        <dbReference type="SAM" id="Coils"/>
    </source>
</evidence>
<keyword evidence="2" id="KW-0805">Transcription regulation</keyword>
<keyword evidence="5" id="KW-0539">Nucleus</keyword>
<dbReference type="CDD" id="cd00265">
    <property type="entry name" value="MADS_MEF2_like"/>
    <property type="match status" value="1"/>
</dbReference>
<dbReference type="Proteomes" id="UP000515151">
    <property type="component" value="Chromosome 2"/>
</dbReference>
<dbReference type="InterPro" id="IPR050142">
    <property type="entry name" value="MADS-box/MEF2_TF"/>
</dbReference>
<dbReference type="PANTHER" id="PTHR48019">
    <property type="entry name" value="SERUM RESPONSE FACTOR HOMOLOG"/>
    <property type="match status" value="1"/>
</dbReference>
<accession>A0A218VSY7</accession>
<dbReference type="AlphaFoldDB" id="A0A218VSY7"/>
<dbReference type="InterPro" id="IPR002487">
    <property type="entry name" value="TF_Kbox"/>
</dbReference>
<reference evidence="13 14" key="4">
    <citation type="submission" date="2025-04" db="UniProtKB">
        <authorList>
            <consortium name="RefSeq"/>
        </authorList>
    </citation>
    <scope>IDENTIFICATION</scope>
    <source>
        <tissue evidence="13 14">Leaf</tissue>
    </source>
</reference>
<dbReference type="InterPro" id="IPR036879">
    <property type="entry name" value="TF_MADSbox_sf"/>
</dbReference>
<name>A0A218VSY7_PUNGR</name>
<dbReference type="RefSeq" id="XP_031380103.1">
    <property type="nucleotide sequence ID" value="XM_031524243.1"/>
</dbReference>
<dbReference type="PROSITE" id="PS50066">
    <property type="entry name" value="MADS_BOX_2"/>
    <property type="match status" value="1"/>
</dbReference>
<dbReference type="SMART" id="SM00432">
    <property type="entry name" value="MADS"/>
    <property type="match status" value="1"/>
</dbReference>
<dbReference type="GO" id="GO:0046983">
    <property type="term" value="F:protein dimerization activity"/>
    <property type="evidence" value="ECO:0007669"/>
    <property type="project" value="InterPro"/>
</dbReference>